<dbReference type="InterPro" id="IPR011331">
    <property type="entry name" value="Ribosomal_eL37/eL43"/>
</dbReference>
<dbReference type="GO" id="GO:0003735">
    <property type="term" value="F:structural constituent of ribosome"/>
    <property type="evidence" value="ECO:0007669"/>
    <property type="project" value="InterPro"/>
</dbReference>
<sequence>MQLFLRAASGATQVVEADPEADAAAAFGGGAGFVFGGVSLAPGQKLGDVPGLQDGSTVHAVPRLAGGGDGTEAMGKKNKKSHGLCIRCGKRAFHLQKKRCASCGYPATKIRSYEWAKKAKRRRAPGTGRQQYVKTLARRFKNKFREGTTPTARKKRGGSQ</sequence>
<keyword evidence="6" id="KW-0694">RNA-binding</keyword>
<dbReference type="GO" id="GO:0006412">
    <property type="term" value="P:translation"/>
    <property type="evidence" value="ECO:0007669"/>
    <property type="project" value="InterPro"/>
</dbReference>
<dbReference type="SUPFAM" id="SSF57829">
    <property type="entry name" value="Zn-binding ribosomal proteins"/>
    <property type="match status" value="1"/>
</dbReference>
<dbReference type="EMBL" id="HBGW01011434">
    <property type="protein sequence ID" value="CAD9512619.1"/>
    <property type="molecule type" value="Transcribed_RNA"/>
</dbReference>
<dbReference type="GO" id="GO:0022625">
    <property type="term" value="C:cytosolic large ribosomal subunit"/>
    <property type="evidence" value="ECO:0007669"/>
    <property type="project" value="TreeGrafter"/>
</dbReference>
<dbReference type="InterPro" id="IPR018267">
    <property type="entry name" value="Ribosomal_eL37_CS"/>
</dbReference>
<keyword evidence="4" id="KW-0863">Zinc-finger</keyword>
<protein>
    <recommendedName>
        <fullName evidence="11">Ribosomal protein L37</fullName>
    </recommendedName>
</protein>
<proteinExistence type="inferred from homology"/>
<keyword evidence="8" id="KW-0687">Ribonucleoprotein</keyword>
<dbReference type="Pfam" id="PF01907">
    <property type="entry name" value="Ribosomal_L37e"/>
    <property type="match status" value="1"/>
</dbReference>
<accession>A0A7S2IAQ5</accession>
<dbReference type="Gene3D" id="2.20.25.30">
    <property type="match status" value="1"/>
</dbReference>
<keyword evidence="3" id="KW-0699">rRNA-binding</keyword>
<evidence type="ECO:0000313" key="10">
    <source>
        <dbReference type="EMBL" id="CAD9512619.1"/>
    </source>
</evidence>
<keyword evidence="7" id="KW-0689">Ribosomal protein</keyword>
<dbReference type="GO" id="GO:0019843">
    <property type="term" value="F:rRNA binding"/>
    <property type="evidence" value="ECO:0007669"/>
    <property type="project" value="UniProtKB-KW"/>
</dbReference>
<dbReference type="PANTHER" id="PTHR10768">
    <property type="entry name" value="60S RIBOSOMAL PROTEIN L37"/>
    <property type="match status" value="1"/>
</dbReference>
<dbReference type="PROSITE" id="PS01077">
    <property type="entry name" value="RIBOSOMAL_L37E"/>
    <property type="match status" value="1"/>
</dbReference>
<evidence type="ECO:0000256" key="9">
    <source>
        <dbReference type="SAM" id="MobiDB-lite"/>
    </source>
</evidence>
<dbReference type="InterPro" id="IPR011332">
    <property type="entry name" value="Ribosomal_zn-bd"/>
</dbReference>
<evidence type="ECO:0000256" key="7">
    <source>
        <dbReference type="ARBA" id="ARBA00022980"/>
    </source>
</evidence>
<evidence type="ECO:0000256" key="8">
    <source>
        <dbReference type="ARBA" id="ARBA00023274"/>
    </source>
</evidence>
<organism evidence="10">
    <name type="scientific">Zooxanthella nutricula</name>
    <dbReference type="NCBI Taxonomy" id="1333877"/>
    <lineage>
        <taxon>Eukaryota</taxon>
        <taxon>Sar</taxon>
        <taxon>Alveolata</taxon>
        <taxon>Dinophyceae</taxon>
        <taxon>Peridiniales</taxon>
        <taxon>Peridiniales incertae sedis</taxon>
        <taxon>Zooxanthella</taxon>
    </lineage>
</organism>
<evidence type="ECO:0000256" key="2">
    <source>
        <dbReference type="ARBA" id="ARBA00022723"/>
    </source>
</evidence>
<dbReference type="AlphaFoldDB" id="A0A7S2IAQ5"/>
<dbReference type="PANTHER" id="PTHR10768:SF0">
    <property type="entry name" value="RIBOSOMAL PROTEIN L37"/>
    <property type="match status" value="1"/>
</dbReference>
<dbReference type="InterPro" id="IPR001569">
    <property type="entry name" value="Ribosomal_eL37"/>
</dbReference>
<keyword evidence="5" id="KW-0862">Zinc</keyword>
<evidence type="ECO:0000256" key="4">
    <source>
        <dbReference type="ARBA" id="ARBA00022771"/>
    </source>
</evidence>
<keyword evidence="2" id="KW-0479">Metal-binding</keyword>
<evidence type="ECO:0000256" key="5">
    <source>
        <dbReference type="ARBA" id="ARBA00022833"/>
    </source>
</evidence>
<gene>
    <name evidence="10" type="ORF">BRAN1462_LOCUS7237</name>
</gene>
<reference evidence="10" key="1">
    <citation type="submission" date="2021-01" db="EMBL/GenBank/DDBJ databases">
        <authorList>
            <person name="Corre E."/>
            <person name="Pelletier E."/>
            <person name="Niang G."/>
            <person name="Scheremetjew M."/>
            <person name="Finn R."/>
            <person name="Kale V."/>
            <person name="Holt S."/>
            <person name="Cochrane G."/>
            <person name="Meng A."/>
            <person name="Brown T."/>
            <person name="Cohen L."/>
        </authorList>
    </citation>
    <scope>NUCLEOTIDE SEQUENCE</scope>
    <source>
        <strain evidence="10">RCC3387</strain>
    </source>
</reference>
<evidence type="ECO:0008006" key="11">
    <source>
        <dbReference type="Google" id="ProtNLM"/>
    </source>
</evidence>
<dbReference type="GO" id="GO:0008270">
    <property type="term" value="F:zinc ion binding"/>
    <property type="evidence" value="ECO:0007669"/>
    <property type="project" value="UniProtKB-KW"/>
</dbReference>
<name>A0A7S2IAQ5_9DINO</name>
<comment type="similarity">
    <text evidence="1">Belongs to the eukaryotic ribosomal protein eL37 family.</text>
</comment>
<dbReference type="FunFam" id="2.20.25.30:FF:000001">
    <property type="entry name" value="Ribosomal protein L37"/>
    <property type="match status" value="1"/>
</dbReference>
<evidence type="ECO:0000256" key="6">
    <source>
        <dbReference type="ARBA" id="ARBA00022884"/>
    </source>
</evidence>
<dbReference type="HAMAP" id="MF_00547">
    <property type="entry name" value="Ribosomal_eL37"/>
    <property type="match status" value="1"/>
</dbReference>
<evidence type="ECO:0000256" key="1">
    <source>
        <dbReference type="ARBA" id="ARBA00009805"/>
    </source>
</evidence>
<feature type="region of interest" description="Disordered" evidence="9">
    <location>
        <begin position="140"/>
        <end position="160"/>
    </location>
</feature>
<evidence type="ECO:0000256" key="3">
    <source>
        <dbReference type="ARBA" id="ARBA00022730"/>
    </source>
</evidence>